<evidence type="ECO:0000313" key="2">
    <source>
        <dbReference type="Proteomes" id="UP000628775"/>
    </source>
</evidence>
<evidence type="ECO:0000313" key="1">
    <source>
        <dbReference type="EMBL" id="GGE48955.1"/>
    </source>
</evidence>
<reference evidence="1" key="2">
    <citation type="submission" date="2020-09" db="EMBL/GenBank/DDBJ databases">
        <authorList>
            <person name="Sun Q."/>
            <person name="Zhou Y."/>
        </authorList>
    </citation>
    <scope>NUCLEOTIDE SEQUENCE</scope>
    <source>
        <strain evidence="1">CGMCC 1.15371</strain>
    </source>
</reference>
<proteinExistence type="predicted"/>
<name>A0A8J2YKX8_9BACL</name>
<organism evidence="1 2">
    <name type="scientific">Pullulanibacillus camelliae</name>
    <dbReference type="NCBI Taxonomy" id="1707096"/>
    <lineage>
        <taxon>Bacteria</taxon>
        <taxon>Bacillati</taxon>
        <taxon>Bacillota</taxon>
        <taxon>Bacilli</taxon>
        <taxon>Bacillales</taxon>
        <taxon>Sporolactobacillaceae</taxon>
        <taxon>Pullulanibacillus</taxon>
    </lineage>
</organism>
<keyword evidence="2" id="KW-1185">Reference proteome</keyword>
<protein>
    <recommendedName>
        <fullName evidence="3">Fur-regulated basic protein FbpA</fullName>
    </recommendedName>
</protein>
<dbReference type="AlphaFoldDB" id="A0A8J2YKX8"/>
<dbReference type="EMBL" id="BMIR01000015">
    <property type="protein sequence ID" value="GGE48955.1"/>
    <property type="molecule type" value="Genomic_DNA"/>
</dbReference>
<evidence type="ECO:0008006" key="3">
    <source>
        <dbReference type="Google" id="ProtNLM"/>
    </source>
</evidence>
<comment type="caution">
    <text evidence="1">The sequence shown here is derived from an EMBL/GenBank/DDBJ whole genome shotgun (WGS) entry which is preliminary data.</text>
</comment>
<reference evidence="1" key="1">
    <citation type="journal article" date="2014" name="Int. J. Syst. Evol. Microbiol.">
        <title>Complete genome sequence of Corynebacterium casei LMG S-19264T (=DSM 44701T), isolated from a smear-ripened cheese.</title>
        <authorList>
            <consortium name="US DOE Joint Genome Institute (JGI-PGF)"/>
            <person name="Walter F."/>
            <person name="Albersmeier A."/>
            <person name="Kalinowski J."/>
            <person name="Ruckert C."/>
        </authorList>
    </citation>
    <scope>NUCLEOTIDE SEQUENCE</scope>
    <source>
        <strain evidence="1">CGMCC 1.15371</strain>
    </source>
</reference>
<dbReference type="RefSeq" id="WP_188695848.1">
    <property type="nucleotide sequence ID" value="NZ_BMIR01000015.1"/>
</dbReference>
<gene>
    <name evidence="1" type="ORF">GCM10011391_29730</name>
</gene>
<dbReference type="Proteomes" id="UP000628775">
    <property type="component" value="Unassembled WGS sequence"/>
</dbReference>
<accession>A0A8J2YKX8</accession>
<sequence length="58" mass="6721">MERQNLLRSAVNARKQHIIKRLEALGLEDTPEDWEALTLTELEMIWESAKDNEQDAIG</sequence>